<keyword evidence="5 8" id="KW-1133">Transmembrane helix</keyword>
<evidence type="ECO:0000256" key="3">
    <source>
        <dbReference type="ARBA" id="ARBA00022475"/>
    </source>
</evidence>
<dbReference type="Pfam" id="PF02706">
    <property type="entry name" value="Wzz"/>
    <property type="match status" value="1"/>
</dbReference>
<comment type="caution">
    <text evidence="10">The sequence shown here is derived from an EMBL/GenBank/DDBJ whole genome shotgun (WGS) entry which is preliminary data.</text>
</comment>
<name>A0ABU8RMH2_9ACTN</name>
<keyword evidence="11" id="KW-1185">Reference proteome</keyword>
<keyword evidence="6 8" id="KW-0472">Membrane</keyword>
<keyword evidence="4 8" id="KW-0812">Transmembrane</keyword>
<organism evidence="10 11">
    <name type="scientific">Pseudokineococcus basanitobsidens</name>
    <dbReference type="NCBI Taxonomy" id="1926649"/>
    <lineage>
        <taxon>Bacteria</taxon>
        <taxon>Bacillati</taxon>
        <taxon>Actinomycetota</taxon>
        <taxon>Actinomycetes</taxon>
        <taxon>Kineosporiales</taxon>
        <taxon>Kineosporiaceae</taxon>
        <taxon>Pseudokineococcus</taxon>
    </lineage>
</organism>
<dbReference type="EMBL" id="JBBIAA010000020">
    <property type="protein sequence ID" value="MEJ5946302.1"/>
    <property type="molecule type" value="Genomic_DNA"/>
</dbReference>
<keyword evidence="3" id="KW-1003">Cell membrane</keyword>
<reference evidence="10 11" key="1">
    <citation type="journal article" date="2017" name="Int. J. Syst. Evol. Microbiol.">
        <title>Pseudokineococcus basanitobsidens sp. nov., isolated from volcanic rock.</title>
        <authorList>
            <person name="Lee D.W."/>
            <person name="Park M.Y."/>
            <person name="Kim J.J."/>
            <person name="Kim B.S."/>
        </authorList>
    </citation>
    <scope>NUCLEOTIDE SEQUENCE [LARGE SCALE GENOMIC DNA]</scope>
    <source>
        <strain evidence="10 11">DSM 103726</strain>
    </source>
</reference>
<feature type="transmembrane region" description="Helical" evidence="8">
    <location>
        <begin position="24"/>
        <end position="44"/>
    </location>
</feature>
<comment type="subcellular location">
    <subcellularLocation>
        <location evidence="1">Cell membrane</location>
        <topology evidence="1">Multi-pass membrane protein</topology>
    </subcellularLocation>
</comment>
<accession>A0ABU8RMH2</accession>
<feature type="coiled-coil region" evidence="7">
    <location>
        <begin position="153"/>
        <end position="180"/>
    </location>
</feature>
<evidence type="ECO:0000256" key="5">
    <source>
        <dbReference type="ARBA" id="ARBA00022989"/>
    </source>
</evidence>
<dbReference type="InterPro" id="IPR003856">
    <property type="entry name" value="LPS_length_determ_N"/>
</dbReference>
<feature type="transmembrane region" description="Helical" evidence="8">
    <location>
        <begin position="239"/>
        <end position="262"/>
    </location>
</feature>
<evidence type="ECO:0000256" key="6">
    <source>
        <dbReference type="ARBA" id="ARBA00023136"/>
    </source>
</evidence>
<dbReference type="InterPro" id="IPR027417">
    <property type="entry name" value="P-loop_NTPase"/>
</dbReference>
<dbReference type="Gene3D" id="3.40.50.300">
    <property type="entry name" value="P-loop containing nucleotide triphosphate hydrolases"/>
    <property type="match status" value="1"/>
</dbReference>
<dbReference type="Proteomes" id="UP001387100">
    <property type="component" value="Unassembled WGS sequence"/>
</dbReference>
<evidence type="ECO:0000256" key="8">
    <source>
        <dbReference type="SAM" id="Phobius"/>
    </source>
</evidence>
<evidence type="ECO:0000313" key="10">
    <source>
        <dbReference type="EMBL" id="MEJ5946302.1"/>
    </source>
</evidence>
<evidence type="ECO:0000256" key="7">
    <source>
        <dbReference type="SAM" id="Coils"/>
    </source>
</evidence>
<evidence type="ECO:0000256" key="4">
    <source>
        <dbReference type="ARBA" id="ARBA00022692"/>
    </source>
</evidence>
<protein>
    <submittedName>
        <fullName evidence="10">Wzz/FepE/Etk N-terminal domain-containing protein</fullName>
    </submittedName>
</protein>
<proteinExistence type="inferred from homology"/>
<evidence type="ECO:0000259" key="9">
    <source>
        <dbReference type="Pfam" id="PF02706"/>
    </source>
</evidence>
<evidence type="ECO:0000256" key="2">
    <source>
        <dbReference type="ARBA" id="ARBA00006683"/>
    </source>
</evidence>
<dbReference type="PANTHER" id="PTHR32309">
    <property type="entry name" value="TYROSINE-PROTEIN KINASE"/>
    <property type="match status" value="1"/>
</dbReference>
<feature type="domain" description="Polysaccharide chain length determinant N-terminal" evidence="9">
    <location>
        <begin position="12"/>
        <end position="95"/>
    </location>
</feature>
<keyword evidence="7" id="KW-0175">Coiled coil</keyword>
<sequence length="510" mass="52792">MNAPQTPVGAADLGDYAERLRRRWWLVALGVIIGVLAGIAYSALAPPRFEATASVLVRSTAVGTDSTDNSPNDDVNLDTQAQIVQSTDVTTRARDALGTPLSPEELRDHVTVSVPPNSQVMSITFAAPTAAGAADGAQAFAEAYLDERQQEGQESVEAQVQTLDSQLDSLRSDLAAASDANAVLPDSADTAALTADQRSIIVDQISEVRTRLTPLLGAEVSGGRVITPAVTPSSPAAPVLVIDVAAGLVLGLLLGVAVAALVDARDHRPHRRADVVRRTGLPVLAQLEGRQPTLDEAVSHMAAARSVLNLRSRASSVITVQGFEGAGAGAAAPALAMSLALSGHRTVLVLTDGASPTSTMLDVERRTGLRELITEGMAVEDVLVDVVGPHGLRVLPVGIRGGEPQDLLASPGFRQLVDELRLVASRVVVETAAADRSPAALSAALAGDAAVLVATRARTDLRRVKGVRADLEGRGGEVQGVVLVDGNSASVGTATTVERSGDELAHRSRT</sequence>
<dbReference type="InterPro" id="IPR050445">
    <property type="entry name" value="Bact_polysacc_biosynth/exp"/>
</dbReference>
<gene>
    <name evidence="10" type="ORF">WDZ17_13470</name>
</gene>
<evidence type="ECO:0000313" key="11">
    <source>
        <dbReference type="Proteomes" id="UP001387100"/>
    </source>
</evidence>
<dbReference type="RefSeq" id="WP_339575686.1">
    <property type="nucleotide sequence ID" value="NZ_JBBIAA010000020.1"/>
</dbReference>
<comment type="similarity">
    <text evidence="2">Belongs to the CpsC/CapA family.</text>
</comment>
<dbReference type="PANTHER" id="PTHR32309:SF31">
    <property type="entry name" value="CAPSULAR EXOPOLYSACCHARIDE FAMILY"/>
    <property type="match status" value="1"/>
</dbReference>
<evidence type="ECO:0000256" key="1">
    <source>
        <dbReference type="ARBA" id="ARBA00004651"/>
    </source>
</evidence>
<dbReference type="SUPFAM" id="SSF52540">
    <property type="entry name" value="P-loop containing nucleoside triphosphate hydrolases"/>
    <property type="match status" value="1"/>
</dbReference>